<keyword evidence="3" id="KW-1185">Reference proteome</keyword>
<evidence type="ECO:0000256" key="1">
    <source>
        <dbReference type="SAM" id="SignalP"/>
    </source>
</evidence>
<gene>
    <name evidence="2" type="ORF">V565_298470</name>
</gene>
<accession>A0A074RKN3</accession>
<comment type="caution">
    <text evidence="2">The sequence shown here is derived from an EMBL/GenBank/DDBJ whole genome shotgun (WGS) entry which is preliminary data.</text>
</comment>
<organism evidence="2 3">
    <name type="scientific">Rhizoctonia solani 123E</name>
    <dbReference type="NCBI Taxonomy" id="1423351"/>
    <lineage>
        <taxon>Eukaryota</taxon>
        <taxon>Fungi</taxon>
        <taxon>Dikarya</taxon>
        <taxon>Basidiomycota</taxon>
        <taxon>Agaricomycotina</taxon>
        <taxon>Agaricomycetes</taxon>
        <taxon>Cantharellales</taxon>
        <taxon>Ceratobasidiaceae</taxon>
        <taxon>Rhizoctonia</taxon>
    </lineage>
</organism>
<protein>
    <recommendedName>
        <fullName evidence="4">Transmembrane protein</fullName>
    </recommendedName>
</protein>
<dbReference type="Proteomes" id="UP000027456">
    <property type="component" value="Unassembled WGS sequence"/>
</dbReference>
<sequence>MISMYLLAALILQERSLVISASSLLSKPNLAKRGSILLTVNTNLFRFGNLTNGFTMPLMLKESRTSFSRGRASSRPVSFLIKLSIFVIRLWGIEYVYGPLLVYPSLMHPLAILSYRT</sequence>
<proteinExistence type="predicted"/>
<evidence type="ECO:0000313" key="2">
    <source>
        <dbReference type="EMBL" id="KEP45238.1"/>
    </source>
</evidence>
<dbReference type="AlphaFoldDB" id="A0A074RKN3"/>
<dbReference type="EMBL" id="AZST01002055">
    <property type="protein sequence ID" value="KEP45238.1"/>
    <property type="molecule type" value="Genomic_DNA"/>
</dbReference>
<reference evidence="2 3" key="1">
    <citation type="submission" date="2013-12" db="EMBL/GenBank/DDBJ databases">
        <authorList>
            <person name="Cubeta M."/>
            <person name="Pakala S."/>
            <person name="Fedorova N."/>
            <person name="Thomas E."/>
            <person name="Dean R."/>
            <person name="Jabaji S."/>
            <person name="Neate S."/>
            <person name="Toda T."/>
            <person name="Tavantzis S."/>
            <person name="Vilgalys R."/>
            <person name="Bharathan N."/>
            <person name="Pakala S."/>
            <person name="Losada L.S."/>
            <person name="Zafar N."/>
            <person name="Nierman W."/>
        </authorList>
    </citation>
    <scope>NUCLEOTIDE SEQUENCE [LARGE SCALE GENOMIC DNA]</scope>
    <source>
        <strain evidence="2 3">123E</strain>
    </source>
</reference>
<feature type="chain" id="PRO_5001697979" description="Transmembrane protein" evidence="1">
    <location>
        <begin position="22"/>
        <end position="117"/>
    </location>
</feature>
<evidence type="ECO:0000313" key="3">
    <source>
        <dbReference type="Proteomes" id="UP000027456"/>
    </source>
</evidence>
<name>A0A074RKN3_9AGAM</name>
<feature type="signal peptide" evidence="1">
    <location>
        <begin position="1"/>
        <end position="21"/>
    </location>
</feature>
<evidence type="ECO:0008006" key="4">
    <source>
        <dbReference type="Google" id="ProtNLM"/>
    </source>
</evidence>
<dbReference type="HOGENOM" id="CLU_2086138_0_0_1"/>
<keyword evidence="1" id="KW-0732">Signal</keyword>